<dbReference type="EMBL" id="AJWK01009124">
    <property type="status" value="NOT_ANNOTATED_CDS"/>
    <property type="molecule type" value="Genomic_DNA"/>
</dbReference>
<evidence type="ECO:0000256" key="1">
    <source>
        <dbReference type="SAM" id="Phobius"/>
    </source>
</evidence>
<evidence type="ECO:0000313" key="4">
    <source>
        <dbReference type="Proteomes" id="UP000092461"/>
    </source>
</evidence>
<feature type="domain" description="Piezo TM1-24" evidence="2">
    <location>
        <begin position="26"/>
        <end position="109"/>
    </location>
</feature>
<dbReference type="Pfam" id="PF24871">
    <property type="entry name" value="Piezo_TM1-24"/>
    <property type="match status" value="1"/>
</dbReference>
<name>A0A1B0CER4_LUTLO</name>
<dbReference type="PANTHER" id="PTHR47049:SF2">
    <property type="entry name" value="PIEZO-TYPE MECHANOSENSITIVE ION CHANNEL HOMOLOG"/>
    <property type="match status" value="1"/>
</dbReference>
<evidence type="ECO:0000313" key="3">
    <source>
        <dbReference type="EnsemblMetazoa" id="LLOJ002834-PA"/>
    </source>
</evidence>
<dbReference type="InterPro" id="IPR027272">
    <property type="entry name" value="Piezo"/>
</dbReference>
<dbReference type="VEuPathDB" id="VectorBase:LLOJ002834"/>
<keyword evidence="4" id="KW-1185">Reference proteome</keyword>
<accession>A0A1B0CER4</accession>
<keyword evidence="1" id="KW-1133">Transmembrane helix</keyword>
<proteinExistence type="predicted"/>
<feature type="transmembrane region" description="Helical" evidence="1">
    <location>
        <begin position="62"/>
        <end position="86"/>
    </location>
</feature>
<dbReference type="AlphaFoldDB" id="A0A1B0CER4"/>
<dbReference type="VEuPathDB" id="VectorBase:LLONM1_001655"/>
<dbReference type="EnsemblMetazoa" id="LLOJ002834-RA">
    <property type="protein sequence ID" value="LLOJ002834-PA"/>
    <property type="gene ID" value="LLOJ002834"/>
</dbReference>
<dbReference type="InterPro" id="IPR056769">
    <property type="entry name" value="Piezo_TM1-24"/>
</dbReference>
<evidence type="ECO:0000259" key="2">
    <source>
        <dbReference type="Pfam" id="PF24871"/>
    </source>
</evidence>
<keyword evidence="1" id="KW-0812">Transmembrane</keyword>
<dbReference type="Proteomes" id="UP000092461">
    <property type="component" value="Unassembled WGS sequence"/>
</dbReference>
<organism evidence="3 4">
    <name type="scientific">Lutzomyia longipalpis</name>
    <name type="common">Sand fly</name>
    <dbReference type="NCBI Taxonomy" id="7200"/>
    <lineage>
        <taxon>Eukaryota</taxon>
        <taxon>Metazoa</taxon>
        <taxon>Ecdysozoa</taxon>
        <taxon>Arthropoda</taxon>
        <taxon>Hexapoda</taxon>
        <taxon>Insecta</taxon>
        <taxon>Pterygota</taxon>
        <taxon>Neoptera</taxon>
        <taxon>Endopterygota</taxon>
        <taxon>Diptera</taxon>
        <taxon>Nematocera</taxon>
        <taxon>Psychodoidea</taxon>
        <taxon>Psychodidae</taxon>
        <taxon>Lutzomyia</taxon>
        <taxon>Lutzomyia</taxon>
    </lineage>
</organism>
<dbReference type="GO" id="GO:0016020">
    <property type="term" value="C:membrane"/>
    <property type="evidence" value="ECO:0007669"/>
    <property type="project" value="InterPro"/>
</dbReference>
<keyword evidence="1" id="KW-0472">Membrane</keyword>
<dbReference type="EMBL" id="AJWK01009125">
    <property type="status" value="NOT_ANNOTATED_CDS"/>
    <property type="molecule type" value="Genomic_DNA"/>
</dbReference>
<sequence length="110" mass="12354">MAKYFGCMLVQRVLFPTLLAACCLFRPVAISLLYLLLLFLLPFVPIATPTTIKGRTGTYFKILILISTLTSLSHGVFEIVLLSIGYDKLEFCGLTEKILRHIGFIRLSEL</sequence>
<dbReference type="GO" id="GO:0008381">
    <property type="term" value="F:mechanosensitive monoatomic ion channel activity"/>
    <property type="evidence" value="ECO:0007669"/>
    <property type="project" value="InterPro"/>
</dbReference>
<reference evidence="3" key="1">
    <citation type="submission" date="2020-05" db="UniProtKB">
        <authorList>
            <consortium name="EnsemblMetazoa"/>
        </authorList>
    </citation>
    <scope>IDENTIFICATION</scope>
    <source>
        <strain evidence="3">Jacobina</strain>
    </source>
</reference>
<dbReference type="PANTHER" id="PTHR47049">
    <property type="entry name" value="PIEZO-TYPE MECHANOSENSITIVE ION CHANNEL HOMOLOG"/>
    <property type="match status" value="1"/>
</dbReference>
<protein>
    <recommendedName>
        <fullName evidence="2">Piezo TM1-24 domain-containing protein</fullName>
    </recommendedName>
</protein>
<feature type="transmembrane region" description="Helical" evidence="1">
    <location>
        <begin position="30"/>
        <end position="50"/>
    </location>
</feature>